<accession>A0A814TYI5</accession>
<name>A0A814TYI5_9BILA</name>
<dbReference type="AlphaFoldDB" id="A0A814TYI5"/>
<feature type="compositionally biased region" description="Polar residues" evidence="1">
    <location>
        <begin position="140"/>
        <end position="149"/>
    </location>
</feature>
<comment type="caution">
    <text evidence="2">The sequence shown here is derived from an EMBL/GenBank/DDBJ whole genome shotgun (WGS) entry which is preliminary data.</text>
</comment>
<protein>
    <submittedName>
        <fullName evidence="2">Uncharacterized protein</fullName>
    </submittedName>
</protein>
<feature type="region of interest" description="Disordered" evidence="1">
    <location>
        <begin position="123"/>
        <end position="149"/>
    </location>
</feature>
<sequence length="241" mass="28566">MLKSVSHPIRKKDNIRTKSVEHNKFNSMIKRDQHYEDVRKVKYPFGKIVLNMQHVTRKDMNQMKTNKIYERRMNQDLTGPRGLNCRYKQELQRLRSNERDVELDLIRLNRDLFKTISSSMSQKSSLVGQSKESTRKNKPRLSSITEENSSTQFAEKSKQYLGCLSSLSQSETARNSTIAIQERSATHKINSMHKHNHWLCKYSFQRDIVKTSDDYMYLQKRAHLVNQQKQLFNQKLKKILN</sequence>
<evidence type="ECO:0000313" key="3">
    <source>
        <dbReference type="Proteomes" id="UP000663855"/>
    </source>
</evidence>
<proteinExistence type="predicted"/>
<dbReference type="EMBL" id="CAJNOV010004250">
    <property type="protein sequence ID" value="CAF1167532.1"/>
    <property type="molecule type" value="Genomic_DNA"/>
</dbReference>
<organism evidence="2 3">
    <name type="scientific">Rotaria magnacalcarata</name>
    <dbReference type="NCBI Taxonomy" id="392030"/>
    <lineage>
        <taxon>Eukaryota</taxon>
        <taxon>Metazoa</taxon>
        <taxon>Spiralia</taxon>
        <taxon>Gnathifera</taxon>
        <taxon>Rotifera</taxon>
        <taxon>Eurotatoria</taxon>
        <taxon>Bdelloidea</taxon>
        <taxon>Philodinida</taxon>
        <taxon>Philodinidae</taxon>
        <taxon>Rotaria</taxon>
    </lineage>
</organism>
<evidence type="ECO:0000256" key="1">
    <source>
        <dbReference type="SAM" id="MobiDB-lite"/>
    </source>
</evidence>
<gene>
    <name evidence="2" type="ORF">CJN711_LOCUS10331</name>
</gene>
<dbReference type="Proteomes" id="UP000663855">
    <property type="component" value="Unassembled WGS sequence"/>
</dbReference>
<evidence type="ECO:0000313" key="2">
    <source>
        <dbReference type="EMBL" id="CAF1167532.1"/>
    </source>
</evidence>
<reference evidence="2" key="1">
    <citation type="submission" date="2021-02" db="EMBL/GenBank/DDBJ databases">
        <authorList>
            <person name="Nowell W R."/>
        </authorList>
    </citation>
    <scope>NUCLEOTIDE SEQUENCE</scope>
</reference>